<organism evidence="2 3">
    <name type="scientific">Cladophialophora carrionii</name>
    <dbReference type="NCBI Taxonomy" id="86049"/>
    <lineage>
        <taxon>Eukaryota</taxon>
        <taxon>Fungi</taxon>
        <taxon>Dikarya</taxon>
        <taxon>Ascomycota</taxon>
        <taxon>Pezizomycotina</taxon>
        <taxon>Eurotiomycetes</taxon>
        <taxon>Chaetothyriomycetidae</taxon>
        <taxon>Chaetothyriales</taxon>
        <taxon>Herpotrichiellaceae</taxon>
        <taxon>Cladophialophora</taxon>
    </lineage>
</organism>
<keyword evidence="3" id="KW-1185">Reference proteome</keyword>
<accession>A0A1C1CKL5</accession>
<feature type="chain" id="PRO_5008650867" evidence="1">
    <location>
        <begin position="23"/>
        <end position="117"/>
    </location>
</feature>
<proteinExistence type="predicted"/>
<sequence length="117" mass="12539">MAARKFEGALLVLGVPVSQLSSAVHDTCNMLEQGGWRESLEFVLHTGIWTVFLSFKRDRPSGSPGVKDRLSDNVVLGPGCVQSVVKGFSTDVTVETATAKFPGGMGESPQDSWQLSL</sequence>
<evidence type="ECO:0000313" key="3">
    <source>
        <dbReference type="Proteomes" id="UP000094526"/>
    </source>
</evidence>
<feature type="signal peptide" evidence="1">
    <location>
        <begin position="1"/>
        <end position="22"/>
    </location>
</feature>
<dbReference type="VEuPathDB" id="FungiDB:CLCR_05257"/>
<keyword evidence="1" id="KW-0732">Signal</keyword>
<gene>
    <name evidence="2" type="ORF">CLCR_05257</name>
</gene>
<dbReference type="OrthoDB" id="5382058at2759"/>
<dbReference type="Proteomes" id="UP000094526">
    <property type="component" value="Unassembled WGS sequence"/>
</dbReference>
<dbReference type="VEuPathDB" id="FungiDB:G647_02867"/>
<protein>
    <submittedName>
        <fullName evidence="2">Uncharacterized protein</fullName>
    </submittedName>
</protein>
<evidence type="ECO:0000313" key="2">
    <source>
        <dbReference type="EMBL" id="OCT49054.1"/>
    </source>
</evidence>
<reference evidence="3" key="1">
    <citation type="submission" date="2015-07" db="EMBL/GenBank/DDBJ databases">
        <authorList>
            <person name="Teixeira M.M."/>
            <person name="Souza R.C."/>
            <person name="Almeida L.G."/>
            <person name="Vicente V.A."/>
            <person name="de Hoog S."/>
            <person name="Bocca A.L."/>
            <person name="de Almeida S.R."/>
            <person name="Vasconcelos A.T."/>
            <person name="Felipe M.S."/>
        </authorList>
    </citation>
    <scope>NUCLEOTIDE SEQUENCE [LARGE SCALE GENOMIC DNA]</scope>
    <source>
        <strain evidence="3">KSF</strain>
    </source>
</reference>
<dbReference type="EMBL" id="LGRB01000011">
    <property type="protein sequence ID" value="OCT49054.1"/>
    <property type="molecule type" value="Genomic_DNA"/>
</dbReference>
<name>A0A1C1CKL5_9EURO</name>
<comment type="caution">
    <text evidence="2">The sequence shown here is derived from an EMBL/GenBank/DDBJ whole genome shotgun (WGS) entry which is preliminary data.</text>
</comment>
<evidence type="ECO:0000256" key="1">
    <source>
        <dbReference type="SAM" id="SignalP"/>
    </source>
</evidence>
<dbReference type="AlphaFoldDB" id="A0A1C1CKL5"/>